<dbReference type="AlphaFoldDB" id="A0A9P9L6T4"/>
<dbReference type="EMBL" id="JAGTJS010000001">
    <property type="protein sequence ID" value="KAH7274954.1"/>
    <property type="molecule type" value="Genomic_DNA"/>
</dbReference>
<evidence type="ECO:0000259" key="1">
    <source>
        <dbReference type="Pfam" id="PF24476"/>
    </source>
</evidence>
<protein>
    <recommendedName>
        <fullName evidence="1">DUF7580 domain-containing protein</fullName>
    </recommendedName>
</protein>
<keyword evidence="3" id="KW-1185">Reference proteome</keyword>
<dbReference type="InterPro" id="IPR056002">
    <property type="entry name" value="DUF7580"/>
</dbReference>
<evidence type="ECO:0000313" key="2">
    <source>
        <dbReference type="EMBL" id="KAH7274954.1"/>
    </source>
</evidence>
<dbReference type="PANTHER" id="PTHR35186:SF4">
    <property type="entry name" value="PRION-INHIBITION AND PROPAGATION HELO DOMAIN-CONTAINING PROTEIN"/>
    <property type="match status" value="1"/>
</dbReference>
<name>A0A9P9L6T4_FUSSL</name>
<dbReference type="Proteomes" id="UP000736672">
    <property type="component" value="Unassembled WGS sequence"/>
</dbReference>
<comment type="caution">
    <text evidence="2">The sequence shown here is derived from an EMBL/GenBank/DDBJ whole genome shotgun (WGS) entry which is preliminary data.</text>
</comment>
<proteinExistence type="predicted"/>
<gene>
    <name evidence="2" type="ORF">B0J15DRAFT_473884</name>
</gene>
<evidence type="ECO:0000313" key="3">
    <source>
        <dbReference type="Proteomes" id="UP000736672"/>
    </source>
</evidence>
<sequence length="627" mass="70225">MEFIVGTVLAGVPIVLEAYDRYWDLSKGFTTFRHYSKELVKLDTILKTQKTLFRGNIIKLLTAITNDPETARGLLSERSQETWETLKLETINSEQRLESLGDTFASWKATLDQVLSSVTAICLEVEAFRITNVVPVDSLPSREMLKQLRMRFRLCWRKGEVQDSIKELRDFTADFNELTTRIISELKEMQSIPAKEPTIRPRASQSRNLDRYRQIQSASLRLYNIFAQRWCCTTHPRHAASISLVDFHKSGKSKGAENSIKFDIAIACEAGSAKAADALIWLEVETVDTKTSKTGKWTQSGTSEKDAWEHTMQKIAEHAHQACLEPSGSVGAESSANSSQTSNSDSIIDLEMIEDLCRHFQIPRPICSSNCVGYITYAGLHRFYLPPPERQPPGQQTSLADIIAWISEDELTRSLPRTAMVHLAGSLATAVLQYHSTPWLPKTWESRQVLFCGRGDILEDASSISSTSPYFRVGFSTTPETTNRKGLDRKPVGSLPKASSRVFSTPTPSSLARNAILFRLGIIFLELGYSQPWPHLRSRLLSTLPPQHQTDYDAAEKLAQTPLLRNLMGPRFSTIVRKCLGCDFGLGESDLASEELQGTFLVDVVEALQETERGLRQLEQRLGSGFG</sequence>
<organism evidence="2 3">
    <name type="scientific">Fusarium solani</name>
    <name type="common">Filamentous fungus</name>
    <dbReference type="NCBI Taxonomy" id="169388"/>
    <lineage>
        <taxon>Eukaryota</taxon>
        <taxon>Fungi</taxon>
        <taxon>Dikarya</taxon>
        <taxon>Ascomycota</taxon>
        <taxon>Pezizomycotina</taxon>
        <taxon>Sordariomycetes</taxon>
        <taxon>Hypocreomycetidae</taxon>
        <taxon>Hypocreales</taxon>
        <taxon>Nectriaceae</taxon>
        <taxon>Fusarium</taxon>
        <taxon>Fusarium solani species complex</taxon>
    </lineage>
</organism>
<reference evidence="2" key="1">
    <citation type="journal article" date="2021" name="Nat. Commun.">
        <title>Genetic determinants of endophytism in the Arabidopsis root mycobiome.</title>
        <authorList>
            <person name="Mesny F."/>
            <person name="Miyauchi S."/>
            <person name="Thiergart T."/>
            <person name="Pickel B."/>
            <person name="Atanasova L."/>
            <person name="Karlsson M."/>
            <person name="Huettel B."/>
            <person name="Barry K.W."/>
            <person name="Haridas S."/>
            <person name="Chen C."/>
            <person name="Bauer D."/>
            <person name="Andreopoulos W."/>
            <person name="Pangilinan J."/>
            <person name="LaButti K."/>
            <person name="Riley R."/>
            <person name="Lipzen A."/>
            <person name="Clum A."/>
            <person name="Drula E."/>
            <person name="Henrissat B."/>
            <person name="Kohler A."/>
            <person name="Grigoriev I.V."/>
            <person name="Martin F.M."/>
            <person name="Hacquard S."/>
        </authorList>
    </citation>
    <scope>NUCLEOTIDE SEQUENCE</scope>
    <source>
        <strain evidence="2">FSSC 5 MPI-SDFR-AT-0091</strain>
    </source>
</reference>
<dbReference type="PANTHER" id="PTHR35186">
    <property type="entry name" value="ANK_REP_REGION DOMAIN-CONTAINING PROTEIN"/>
    <property type="match status" value="1"/>
</dbReference>
<dbReference type="OrthoDB" id="5331891at2759"/>
<accession>A0A9P9L6T4</accession>
<feature type="domain" description="DUF7580" evidence="1">
    <location>
        <begin position="212"/>
        <end position="591"/>
    </location>
</feature>
<dbReference type="Pfam" id="PF24476">
    <property type="entry name" value="DUF7580"/>
    <property type="match status" value="1"/>
</dbReference>